<name>A0A5C4S3N8_PROVB</name>
<dbReference type="Proteomes" id="UP000309544">
    <property type="component" value="Unassembled WGS sequence"/>
</dbReference>
<gene>
    <name evidence="1" type="ORF">FGF68_02675</name>
</gene>
<reference evidence="1 2" key="1">
    <citation type="submission" date="2019-05" db="EMBL/GenBank/DDBJ databases">
        <title>Draft Whole-Genome sequence of the green sulfur bacterium Prosthecochloris vibrioformis DSM 260.</title>
        <authorList>
            <person name="Meyer T.E."/>
            <person name="Kyndt J.A."/>
        </authorList>
    </citation>
    <scope>NUCLEOTIDE SEQUENCE [LARGE SCALE GENOMIC DNA]</scope>
    <source>
        <strain evidence="1 2">DSM 260</strain>
    </source>
</reference>
<dbReference type="EMBL" id="VDCI01000001">
    <property type="protein sequence ID" value="TNJ38103.1"/>
    <property type="molecule type" value="Genomic_DNA"/>
</dbReference>
<accession>A0A5C4S3N8</accession>
<evidence type="ECO:0000313" key="1">
    <source>
        <dbReference type="EMBL" id="TNJ38103.1"/>
    </source>
</evidence>
<dbReference type="RefSeq" id="WP_068867681.1">
    <property type="nucleotide sequence ID" value="NZ_VDCI01000001.1"/>
</dbReference>
<proteinExistence type="predicted"/>
<dbReference type="AlphaFoldDB" id="A0A5C4S3N8"/>
<sequence>MENTTQYEDVFEEILRGLERIAFGEILITIHDSRVVQVECREKKRFSASRTGDCACRAKQYHDTVDDRTAGEGRK</sequence>
<comment type="caution">
    <text evidence="1">The sequence shown here is derived from an EMBL/GenBank/DDBJ whole genome shotgun (WGS) entry which is preliminary data.</text>
</comment>
<protein>
    <submittedName>
        <fullName evidence="1">DUF2292 domain-containing protein</fullName>
    </submittedName>
</protein>
<dbReference type="Pfam" id="PF10055">
    <property type="entry name" value="DUF2292"/>
    <property type="match status" value="1"/>
</dbReference>
<organism evidence="1 2">
    <name type="scientific">Prosthecochloris vibrioformis</name>
    <name type="common">Chlorobium vibrioforme</name>
    <dbReference type="NCBI Taxonomy" id="1098"/>
    <lineage>
        <taxon>Bacteria</taxon>
        <taxon>Pseudomonadati</taxon>
        <taxon>Chlorobiota</taxon>
        <taxon>Chlorobiia</taxon>
        <taxon>Chlorobiales</taxon>
        <taxon>Chlorobiaceae</taxon>
        <taxon>Prosthecochloris</taxon>
    </lineage>
</organism>
<keyword evidence="2" id="KW-1185">Reference proteome</keyword>
<evidence type="ECO:0000313" key="2">
    <source>
        <dbReference type="Proteomes" id="UP000309544"/>
    </source>
</evidence>
<dbReference type="InterPro" id="IPR018743">
    <property type="entry name" value="DUF2292"/>
</dbReference>